<dbReference type="GO" id="GO:0004750">
    <property type="term" value="F:D-ribulose-phosphate 3-epimerase activity"/>
    <property type="evidence" value="ECO:0007669"/>
    <property type="project" value="UniProtKB-UniRule"/>
</dbReference>
<comment type="pathway">
    <text evidence="10">Carbohydrate degradation.</text>
</comment>
<evidence type="ECO:0000256" key="2">
    <source>
        <dbReference type="ARBA" id="ARBA00001936"/>
    </source>
</evidence>
<comment type="cofactor">
    <cofactor evidence="5">
        <name>Fe(2+)</name>
        <dbReference type="ChEBI" id="CHEBI:29033"/>
    </cofactor>
</comment>
<dbReference type="InterPro" id="IPR011060">
    <property type="entry name" value="RibuloseP-bd_barrel"/>
</dbReference>
<keyword evidence="13" id="KW-0464">Manganese</keyword>
<dbReference type="HAMAP" id="MF_02227">
    <property type="entry name" value="RPE"/>
    <property type="match status" value="1"/>
</dbReference>
<feature type="binding site" evidence="10 14">
    <location>
        <begin position="143"/>
        <end position="146"/>
    </location>
    <ligand>
        <name>substrate</name>
    </ligand>
</feature>
<dbReference type="InterPro" id="IPR026019">
    <property type="entry name" value="Ribul_P_3_epim"/>
</dbReference>
<feature type="binding site" evidence="10 14">
    <location>
        <position position="9"/>
    </location>
    <ligand>
        <name>substrate</name>
    </ligand>
</feature>
<evidence type="ECO:0000256" key="5">
    <source>
        <dbReference type="ARBA" id="ARBA00001954"/>
    </source>
</evidence>
<comment type="cofactor">
    <cofactor evidence="10 13">
        <name>a divalent metal cation</name>
        <dbReference type="ChEBI" id="CHEBI:60240"/>
    </cofactor>
    <text evidence="10 13">Binds 1 divalent metal cation per subunit.</text>
</comment>
<evidence type="ECO:0000256" key="6">
    <source>
        <dbReference type="ARBA" id="ARBA00009541"/>
    </source>
</evidence>
<comment type="cofactor">
    <cofactor evidence="2">
        <name>Mn(2+)</name>
        <dbReference type="ChEBI" id="CHEBI:29035"/>
    </cofactor>
</comment>
<feature type="binding site" evidence="10">
    <location>
        <begin position="176"/>
        <end position="178"/>
    </location>
    <ligand>
        <name>substrate</name>
    </ligand>
</feature>
<proteinExistence type="inferred from homology"/>
<dbReference type="GO" id="GO:0019323">
    <property type="term" value="P:pentose catabolic process"/>
    <property type="evidence" value="ECO:0007669"/>
    <property type="project" value="UniProtKB-UniRule"/>
</dbReference>
<protein>
    <recommendedName>
        <fullName evidence="7 10">Ribulose-phosphate 3-epimerase</fullName>
        <ecNumber evidence="7 10">5.1.3.1</ecNumber>
    </recommendedName>
</protein>
<comment type="catalytic activity">
    <reaction evidence="1 10 11">
        <text>D-ribulose 5-phosphate = D-xylulose 5-phosphate</text>
        <dbReference type="Rhea" id="RHEA:13677"/>
        <dbReference type="ChEBI" id="CHEBI:57737"/>
        <dbReference type="ChEBI" id="CHEBI:58121"/>
        <dbReference type="EC" id="5.1.3.1"/>
    </reaction>
</comment>
<evidence type="ECO:0000256" key="3">
    <source>
        <dbReference type="ARBA" id="ARBA00001941"/>
    </source>
</evidence>
<dbReference type="EMBL" id="RAPN01000002">
    <property type="protein sequence ID" value="RKD88330.1"/>
    <property type="molecule type" value="Genomic_DNA"/>
</dbReference>
<keyword evidence="8 10" id="KW-0479">Metal-binding</keyword>
<comment type="cofactor">
    <cofactor evidence="4">
        <name>Zn(2+)</name>
        <dbReference type="ChEBI" id="CHEBI:29105"/>
    </cofactor>
</comment>
<evidence type="ECO:0000313" key="15">
    <source>
        <dbReference type="EMBL" id="RKD88330.1"/>
    </source>
</evidence>
<comment type="caution">
    <text evidence="15">The sequence shown here is derived from an EMBL/GenBank/DDBJ whole genome shotgun (WGS) entry which is preliminary data.</text>
</comment>
<evidence type="ECO:0000256" key="7">
    <source>
        <dbReference type="ARBA" id="ARBA00013188"/>
    </source>
</evidence>
<keyword evidence="9 10" id="KW-0413">Isomerase</keyword>
<dbReference type="InterPro" id="IPR000056">
    <property type="entry name" value="Ribul_P_3_epim-like"/>
</dbReference>
<name>A0A419VZ41_9BACT</name>
<evidence type="ECO:0000256" key="10">
    <source>
        <dbReference type="HAMAP-Rule" id="MF_02227"/>
    </source>
</evidence>
<feature type="binding site" evidence="10 14">
    <location>
        <begin position="198"/>
        <end position="199"/>
    </location>
    <ligand>
        <name>substrate</name>
    </ligand>
</feature>
<dbReference type="SUPFAM" id="SSF51366">
    <property type="entry name" value="Ribulose-phoshate binding barrel"/>
    <property type="match status" value="1"/>
</dbReference>
<keyword evidence="13" id="KW-0862">Zinc</keyword>
<dbReference type="GO" id="GO:0046872">
    <property type="term" value="F:metal ion binding"/>
    <property type="evidence" value="ECO:0007669"/>
    <property type="project" value="UniProtKB-UniRule"/>
</dbReference>
<evidence type="ECO:0000256" key="14">
    <source>
        <dbReference type="PIRSR" id="PIRSR001461-3"/>
    </source>
</evidence>
<evidence type="ECO:0000256" key="11">
    <source>
        <dbReference type="PIRNR" id="PIRNR001461"/>
    </source>
</evidence>
<dbReference type="OrthoDB" id="1645589at2"/>
<evidence type="ECO:0000313" key="16">
    <source>
        <dbReference type="Proteomes" id="UP000283387"/>
    </source>
</evidence>
<sequence length="217" mass="23743">MSKRLVAPSILSADFNRLGEDIEMINQSDADYIHCDVMDGVFVPNISFGIPIIQHVKKVATKPLDVHLMIVNPDQYIETFKAAGASILTVHYEACTHLHRTIGNIKANGMKASVCLNPHTPVHLLEDIIGDLDMVLLMSVNPGFGGQKFIENTYDKVRKLKKMIEAKNPDCLIEVDGGVNFETGKKLIEAGVDVLVAGSFVFGSDDPIDTIGKLKLV</sequence>
<feature type="active site" description="Proton acceptor" evidence="10 12">
    <location>
        <position position="36"/>
    </location>
</feature>
<evidence type="ECO:0000256" key="13">
    <source>
        <dbReference type="PIRSR" id="PIRSR001461-2"/>
    </source>
</evidence>
<dbReference type="AlphaFoldDB" id="A0A419VZ41"/>
<comment type="similarity">
    <text evidence="6 10 11">Belongs to the ribulose-phosphate 3-epimerase family.</text>
</comment>
<comment type="function">
    <text evidence="10">Catalyzes the reversible epimerization of D-ribulose 5-phosphate to D-xylulose 5-phosphate.</text>
</comment>
<dbReference type="CDD" id="cd00429">
    <property type="entry name" value="RPE"/>
    <property type="match status" value="1"/>
</dbReference>
<dbReference type="GO" id="GO:0005737">
    <property type="term" value="C:cytoplasm"/>
    <property type="evidence" value="ECO:0007669"/>
    <property type="project" value="UniProtKB-ARBA"/>
</dbReference>
<dbReference type="PIRSF" id="PIRSF001461">
    <property type="entry name" value="RPE"/>
    <property type="match status" value="1"/>
</dbReference>
<gene>
    <name evidence="10" type="primary">rpe</name>
    <name evidence="15" type="ORF">BC643_3476</name>
</gene>
<keyword evidence="16" id="KW-1185">Reference proteome</keyword>
<evidence type="ECO:0000256" key="8">
    <source>
        <dbReference type="ARBA" id="ARBA00022723"/>
    </source>
</evidence>
<comment type="cofactor">
    <cofactor evidence="3">
        <name>Co(2+)</name>
        <dbReference type="ChEBI" id="CHEBI:48828"/>
    </cofactor>
</comment>
<dbReference type="EC" id="5.1.3.1" evidence="7 10"/>
<dbReference type="Pfam" id="PF00834">
    <property type="entry name" value="Ribul_P_3_epim"/>
    <property type="match status" value="1"/>
</dbReference>
<feature type="binding site" evidence="10 14">
    <location>
        <position position="67"/>
    </location>
    <ligand>
        <name>substrate</name>
    </ligand>
</feature>
<keyword evidence="10 11" id="KW-0119">Carbohydrate metabolism</keyword>
<feature type="binding site" evidence="14">
    <location>
        <position position="178"/>
    </location>
    <ligand>
        <name>substrate</name>
    </ligand>
</feature>
<dbReference type="RefSeq" id="WP_120274499.1">
    <property type="nucleotide sequence ID" value="NZ_RAPN01000002.1"/>
</dbReference>
<feature type="binding site" evidence="10 13">
    <location>
        <position position="34"/>
    </location>
    <ligand>
        <name>a divalent metal cation</name>
        <dbReference type="ChEBI" id="CHEBI:60240"/>
    </ligand>
</feature>
<dbReference type="PANTHER" id="PTHR11749">
    <property type="entry name" value="RIBULOSE-5-PHOSPHATE-3-EPIMERASE"/>
    <property type="match status" value="1"/>
</dbReference>
<keyword evidence="13" id="KW-0170">Cobalt</keyword>
<evidence type="ECO:0000256" key="4">
    <source>
        <dbReference type="ARBA" id="ARBA00001947"/>
    </source>
</evidence>
<reference evidence="15 16" key="1">
    <citation type="submission" date="2018-09" db="EMBL/GenBank/DDBJ databases">
        <title>Genomic Encyclopedia of Archaeal and Bacterial Type Strains, Phase II (KMG-II): from individual species to whole genera.</title>
        <authorList>
            <person name="Goeker M."/>
        </authorList>
    </citation>
    <scope>NUCLEOTIDE SEQUENCE [LARGE SCALE GENOMIC DNA]</scope>
    <source>
        <strain evidence="15 16">DSM 27148</strain>
    </source>
</reference>
<accession>A0A419VZ41</accession>
<dbReference type="InterPro" id="IPR013785">
    <property type="entry name" value="Aldolase_TIM"/>
</dbReference>
<dbReference type="Gene3D" id="3.20.20.70">
    <property type="entry name" value="Aldolase class I"/>
    <property type="match status" value="1"/>
</dbReference>
<dbReference type="FunFam" id="3.20.20.70:FF:000004">
    <property type="entry name" value="Ribulose-phosphate 3-epimerase"/>
    <property type="match status" value="1"/>
</dbReference>
<dbReference type="NCBIfam" id="NF004076">
    <property type="entry name" value="PRK05581.1-4"/>
    <property type="match status" value="1"/>
</dbReference>
<feature type="binding site" evidence="10 13">
    <location>
        <position position="36"/>
    </location>
    <ligand>
        <name>a divalent metal cation</name>
        <dbReference type="ChEBI" id="CHEBI:60240"/>
    </ligand>
</feature>
<evidence type="ECO:0000256" key="9">
    <source>
        <dbReference type="ARBA" id="ARBA00023235"/>
    </source>
</evidence>
<feature type="active site" description="Proton donor" evidence="10 12">
    <location>
        <position position="176"/>
    </location>
</feature>
<dbReference type="GO" id="GO:0006098">
    <property type="term" value="P:pentose-phosphate shunt"/>
    <property type="evidence" value="ECO:0007669"/>
    <property type="project" value="UniProtKB-UniRule"/>
</dbReference>
<evidence type="ECO:0000256" key="1">
    <source>
        <dbReference type="ARBA" id="ARBA00001782"/>
    </source>
</evidence>
<dbReference type="NCBIfam" id="TIGR01163">
    <property type="entry name" value="rpe"/>
    <property type="match status" value="1"/>
</dbReference>
<feature type="binding site" evidence="10 13">
    <location>
        <position position="176"/>
    </location>
    <ligand>
        <name>a divalent metal cation</name>
        <dbReference type="ChEBI" id="CHEBI:60240"/>
    </ligand>
</feature>
<evidence type="ECO:0000256" key="12">
    <source>
        <dbReference type="PIRSR" id="PIRSR001461-1"/>
    </source>
</evidence>
<organism evidence="15 16">
    <name type="scientific">Mangrovibacterium diazotrophicum</name>
    <dbReference type="NCBI Taxonomy" id="1261403"/>
    <lineage>
        <taxon>Bacteria</taxon>
        <taxon>Pseudomonadati</taxon>
        <taxon>Bacteroidota</taxon>
        <taxon>Bacteroidia</taxon>
        <taxon>Marinilabiliales</taxon>
        <taxon>Prolixibacteraceae</taxon>
        <taxon>Mangrovibacterium</taxon>
    </lineage>
</organism>
<dbReference type="PROSITE" id="PS01086">
    <property type="entry name" value="RIBUL_P_3_EPIMER_2"/>
    <property type="match status" value="1"/>
</dbReference>
<feature type="binding site" evidence="10 13">
    <location>
        <position position="67"/>
    </location>
    <ligand>
        <name>a divalent metal cation</name>
        <dbReference type="ChEBI" id="CHEBI:60240"/>
    </ligand>
</feature>
<dbReference type="Proteomes" id="UP000283387">
    <property type="component" value="Unassembled WGS sequence"/>
</dbReference>